<dbReference type="AlphaFoldDB" id="A0A9W5UZ94"/>
<name>A0A9W5UZ94_BACCE</name>
<dbReference type="Proteomes" id="UP000014018">
    <property type="component" value="Unassembled WGS sequence"/>
</dbReference>
<proteinExistence type="predicted"/>
<accession>A0A9W5UZ94</accession>
<protein>
    <submittedName>
        <fullName evidence="2">Uncharacterized protein</fullName>
    </submittedName>
</protein>
<gene>
    <name evidence="2" type="ORF">IIU_06802</name>
</gene>
<feature type="compositionally biased region" description="Basic and acidic residues" evidence="1">
    <location>
        <begin position="1"/>
        <end position="10"/>
    </location>
</feature>
<feature type="non-terminal residue" evidence="2">
    <location>
        <position position="1"/>
    </location>
</feature>
<evidence type="ECO:0000313" key="2">
    <source>
        <dbReference type="EMBL" id="EOO24281.1"/>
    </source>
</evidence>
<evidence type="ECO:0000256" key="1">
    <source>
        <dbReference type="SAM" id="MobiDB-lite"/>
    </source>
</evidence>
<evidence type="ECO:0000313" key="3">
    <source>
        <dbReference type="Proteomes" id="UP000014018"/>
    </source>
</evidence>
<reference evidence="2 3" key="1">
    <citation type="submission" date="2012-12" db="EMBL/GenBank/DDBJ databases">
        <title>The Genome Sequence of Bacillus cereus VD133.</title>
        <authorList>
            <consortium name="The Broad Institute Genome Sequencing Platform"/>
            <consortium name="The Broad Institute Genome Sequencing Center for Infectious Disease"/>
            <person name="Feldgarden M."/>
            <person name="Van der Auwera G.A."/>
            <person name="Mahillon J."/>
            <person name="Duprez V."/>
            <person name="Timmery S."/>
            <person name="Mattelet C."/>
            <person name="Dierick K."/>
            <person name="Sun M."/>
            <person name="Yu Z."/>
            <person name="Zhu L."/>
            <person name="Hu X."/>
            <person name="Shank E.B."/>
            <person name="Swiecicka I."/>
            <person name="Hansen B.M."/>
            <person name="Andrup L."/>
            <person name="Walker B."/>
            <person name="Young S.K."/>
            <person name="Zeng Q."/>
            <person name="Gargeya S."/>
            <person name="Fitzgerald M."/>
            <person name="Haas B."/>
            <person name="Abouelleil A."/>
            <person name="Alvarado L."/>
            <person name="Arachchi H.M."/>
            <person name="Berlin A.M."/>
            <person name="Chapman S.B."/>
            <person name="Dewar J."/>
            <person name="Goldberg J."/>
            <person name="Griggs A."/>
            <person name="Gujja S."/>
            <person name="Hansen M."/>
            <person name="Howarth C."/>
            <person name="Imamovic A."/>
            <person name="Larimer J."/>
            <person name="McCowan C."/>
            <person name="Murphy C."/>
            <person name="Neiman D."/>
            <person name="Pearson M."/>
            <person name="Priest M."/>
            <person name="Roberts A."/>
            <person name="Saif S."/>
            <person name="Shea T."/>
            <person name="Sisk P."/>
            <person name="Sykes S."/>
            <person name="Wortman J."/>
            <person name="Nusbaum C."/>
            <person name="Birren B."/>
        </authorList>
    </citation>
    <scope>NUCLEOTIDE SEQUENCE [LARGE SCALE GENOMIC DNA]</scope>
    <source>
        <strain evidence="2 3">VD133</strain>
    </source>
</reference>
<feature type="region of interest" description="Disordered" evidence="1">
    <location>
        <begin position="1"/>
        <end position="28"/>
    </location>
</feature>
<comment type="caution">
    <text evidence="2">The sequence shown here is derived from an EMBL/GenBank/DDBJ whole genome shotgun (WGS) entry which is preliminary data.</text>
</comment>
<organism evidence="2 3">
    <name type="scientific">Bacillus cereus VD133</name>
    <dbReference type="NCBI Taxonomy" id="1053233"/>
    <lineage>
        <taxon>Bacteria</taxon>
        <taxon>Bacillati</taxon>
        <taxon>Bacillota</taxon>
        <taxon>Bacilli</taxon>
        <taxon>Bacillales</taxon>
        <taxon>Bacillaceae</taxon>
        <taxon>Bacillus</taxon>
        <taxon>Bacillus cereus group</taxon>
    </lineage>
</organism>
<sequence>PTDGGDKPKPPVDPPTDGGDKPKPSNLV</sequence>
<feature type="compositionally biased region" description="Basic and acidic residues" evidence="1">
    <location>
        <begin position="18"/>
        <end position="28"/>
    </location>
</feature>
<dbReference type="EMBL" id="AHFB01000177">
    <property type="protein sequence ID" value="EOO24281.1"/>
    <property type="molecule type" value="Genomic_DNA"/>
</dbReference>